<feature type="domain" description="AB hydrolase-1" evidence="2">
    <location>
        <begin position="33"/>
        <end position="262"/>
    </location>
</feature>
<dbReference type="RefSeq" id="WP_169399547.1">
    <property type="nucleotide sequence ID" value="NZ_BAAAJH010000021.1"/>
</dbReference>
<feature type="compositionally biased region" description="Polar residues" evidence="1">
    <location>
        <begin position="11"/>
        <end position="20"/>
    </location>
</feature>
<gene>
    <name evidence="3" type="ORF">HF577_31020</name>
</gene>
<dbReference type="InterPro" id="IPR000073">
    <property type="entry name" value="AB_hydrolase_1"/>
</dbReference>
<dbReference type="GO" id="GO:0016787">
    <property type="term" value="F:hydrolase activity"/>
    <property type="evidence" value="ECO:0007669"/>
    <property type="project" value="UniProtKB-KW"/>
</dbReference>
<organism evidence="3 4">
    <name type="scientific">Pseudonocardia xinjiangensis</name>
    <dbReference type="NCBI Taxonomy" id="75289"/>
    <lineage>
        <taxon>Bacteria</taxon>
        <taxon>Bacillati</taxon>
        <taxon>Actinomycetota</taxon>
        <taxon>Actinomycetes</taxon>
        <taxon>Pseudonocardiales</taxon>
        <taxon>Pseudonocardiaceae</taxon>
        <taxon>Pseudonocardia</taxon>
    </lineage>
</organism>
<comment type="caution">
    <text evidence="3">The sequence shown here is derived from an EMBL/GenBank/DDBJ whole genome shotgun (WGS) entry which is preliminary data.</text>
</comment>
<keyword evidence="4" id="KW-1185">Reference proteome</keyword>
<dbReference type="PANTHER" id="PTHR43194:SF2">
    <property type="entry name" value="PEROXISOMAL MEMBRANE PROTEIN LPX1"/>
    <property type="match status" value="1"/>
</dbReference>
<dbReference type="InterPro" id="IPR029058">
    <property type="entry name" value="AB_hydrolase_fold"/>
</dbReference>
<dbReference type="Pfam" id="PF12697">
    <property type="entry name" value="Abhydrolase_6"/>
    <property type="match status" value="1"/>
</dbReference>
<evidence type="ECO:0000256" key="1">
    <source>
        <dbReference type="SAM" id="MobiDB-lite"/>
    </source>
</evidence>
<reference evidence="3 4" key="1">
    <citation type="submission" date="2020-04" db="EMBL/GenBank/DDBJ databases">
        <authorList>
            <person name="Klaysubun C."/>
            <person name="Duangmal K."/>
            <person name="Lipun K."/>
        </authorList>
    </citation>
    <scope>NUCLEOTIDE SEQUENCE [LARGE SCALE GENOMIC DNA]</scope>
    <source>
        <strain evidence="3 4">JCM 11839</strain>
    </source>
</reference>
<name>A0ABX1RMB3_9PSEU</name>
<proteinExistence type="predicted"/>
<dbReference type="Gene3D" id="3.40.50.1820">
    <property type="entry name" value="alpha/beta hydrolase"/>
    <property type="match status" value="1"/>
</dbReference>
<evidence type="ECO:0000313" key="3">
    <source>
        <dbReference type="EMBL" id="NMH81513.1"/>
    </source>
</evidence>
<evidence type="ECO:0000259" key="2">
    <source>
        <dbReference type="Pfam" id="PF12697"/>
    </source>
</evidence>
<feature type="region of interest" description="Disordered" evidence="1">
    <location>
        <begin position="1"/>
        <end position="22"/>
    </location>
</feature>
<dbReference type="InterPro" id="IPR050228">
    <property type="entry name" value="Carboxylesterase_BioH"/>
</dbReference>
<dbReference type="EMBL" id="JAAXKY010000152">
    <property type="protein sequence ID" value="NMH81513.1"/>
    <property type="molecule type" value="Genomic_DNA"/>
</dbReference>
<dbReference type="Proteomes" id="UP001296706">
    <property type="component" value="Unassembled WGS sequence"/>
</dbReference>
<dbReference type="SUPFAM" id="SSF53474">
    <property type="entry name" value="alpha/beta-Hydrolases"/>
    <property type="match status" value="1"/>
</dbReference>
<evidence type="ECO:0000313" key="4">
    <source>
        <dbReference type="Proteomes" id="UP001296706"/>
    </source>
</evidence>
<keyword evidence="3" id="KW-0378">Hydrolase</keyword>
<sequence length="270" mass="28116">MAPEAPAPIETGQTTSSDGTTIGWHRLGTGPAIVVVHGALATGEQFLPVAHALADEYTLFLVDRRGRPLSGDAEKHDLATEVADVQAVLAVAGPGATLFGHSYGGIVSAATAAAGADISALVLYEPPLPVGGPLPETALADIAAAVDSGDNDRALTIFLSDVIHAPDAALADLRQTPMWAEWAALAPVWLRELRVTTALVGDLDRFTAIRNRTLLLLGGASPQHQIDATGFLAEHVPDTTLVEFPGQEHFAHVSEPAAVADAIRSFLRRG</sequence>
<accession>A0ABX1RMB3</accession>
<dbReference type="PANTHER" id="PTHR43194">
    <property type="entry name" value="HYDROLASE ALPHA/BETA FOLD FAMILY"/>
    <property type="match status" value="1"/>
</dbReference>
<protein>
    <submittedName>
        <fullName evidence="3">Alpha/beta hydrolase</fullName>
    </submittedName>
</protein>